<evidence type="ECO:0000256" key="2">
    <source>
        <dbReference type="ARBA" id="ARBA00008814"/>
    </source>
</evidence>
<dbReference type="Gene3D" id="3.40.50.1980">
    <property type="entry name" value="Nitrogenase molybdenum iron protein domain"/>
    <property type="match status" value="2"/>
</dbReference>
<accession>A0ABS3MZK2</accession>
<keyword evidence="4 5" id="KW-0732">Signal</keyword>
<dbReference type="InterPro" id="IPR051313">
    <property type="entry name" value="Bact_iron-sidero_bind"/>
</dbReference>
<evidence type="ECO:0000256" key="4">
    <source>
        <dbReference type="ARBA" id="ARBA00022729"/>
    </source>
</evidence>
<evidence type="ECO:0000259" key="6">
    <source>
        <dbReference type="PROSITE" id="PS50983"/>
    </source>
</evidence>
<dbReference type="Pfam" id="PF01497">
    <property type="entry name" value="Peripla_BP_2"/>
    <property type="match status" value="1"/>
</dbReference>
<proteinExistence type="inferred from homology"/>
<dbReference type="InterPro" id="IPR002491">
    <property type="entry name" value="ABC_transptr_periplasmic_BD"/>
</dbReference>
<keyword evidence="3" id="KW-0813">Transport</keyword>
<protein>
    <submittedName>
        <fullName evidence="7">ABC transporter substrate-binding protein</fullName>
    </submittedName>
</protein>
<dbReference type="PROSITE" id="PS50983">
    <property type="entry name" value="FE_B12_PBP"/>
    <property type="match status" value="1"/>
</dbReference>
<evidence type="ECO:0000313" key="7">
    <source>
        <dbReference type="EMBL" id="MBO1511393.1"/>
    </source>
</evidence>
<comment type="similarity">
    <text evidence="2">Belongs to the bacterial solute-binding protein 8 family.</text>
</comment>
<comment type="subcellular location">
    <subcellularLocation>
        <location evidence="1">Cell membrane</location>
        <topology evidence="1">Lipid-anchor</topology>
    </subcellularLocation>
</comment>
<dbReference type="PANTHER" id="PTHR30532">
    <property type="entry name" value="IRON III DICITRATE-BINDING PERIPLASMIC PROTEIN"/>
    <property type="match status" value="1"/>
</dbReference>
<feature type="signal peptide" evidence="5">
    <location>
        <begin position="1"/>
        <end position="21"/>
    </location>
</feature>
<reference evidence="7 8" key="1">
    <citation type="submission" date="2021-03" db="EMBL/GenBank/DDBJ databases">
        <title>Whole genome sequence of Metabacillus bambusae BG109.</title>
        <authorList>
            <person name="Jeong J.W."/>
        </authorList>
    </citation>
    <scope>NUCLEOTIDE SEQUENCE [LARGE SCALE GENOMIC DNA]</scope>
    <source>
        <strain evidence="7 8">BG109</strain>
    </source>
</reference>
<comment type="caution">
    <text evidence="7">The sequence shown here is derived from an EMBL/GenBank/DDBJ whole genome shotgun (WGS) entry which is preliminary data.</text>
</comment>
<feature type="domain" description="Fe/B12 periplasmic-binding" evidence="6">
    <location>
        <begin position="46"/>
        <end position="307"/>
    </location>
</feature>
<dbReference type="Proteomes" id="UP000663981">
    <property type="component" value="Unassembled WGS sequence"/>
</dbReference>
<sequence length="307" mass="33890">MKKWWLPASFTLLITVLGACGNEQTTTDSTSTSTSDKNSDVVSEQRIASLSIHLTNNLIVLDEIPVGSVVGGGLGDFLPQAAPYLKNATKYGPAKEVDMESLLSSDPDVIVADEEFATANLADYEDIAPVELYNLDEGTWRDHLLSLGEKFDKKDEAKQFISDYEKKTEEVKAMLESSYGEDATAMAIRVTNKELRVFSTARPMGPILFEDLDLEPAIGIVEMGTEEPYQVISKEVIGDYNADLIFVVVNSDEEAQKVYKELAASSVWQSLEAVQNDQIFVVSDQPWLDYSALGNSMAMDDLFDQLK</sequence>
<dbReference type="PROSITE" id="PS51257">
    <property type="entry name" value="PROKAR_LIPOPROTEIN"/>
    <property type="match status" value="1"/>
</dbReference>
<feature type="chain" id="PRO_5046857873" evidence="5">
    <location>
        <begin position="22"/>
        <end position="307"/>
    </location>
</feature>
<evidence type="ECO:0000313" key="8">
    <source>
        <dbReference type="Proteomes" id="UP000663981"/>
    </source>
</evidence>
<evidence type="ECO:0000256" key="1">
    <source>
        <dbReference type="ARBA" id="ARBA00004193"/>
    </source>
</evidence>
<dbReference type="SUPFAM" id="SSF53807">
    <property type="entry name" value="Helical backbone' metal receptor"/>
    <property type="match status" value="1"/>
</dbReference>
<dbReference type="EMBL" id="JAGDEL010000004">
    <property type="protein sequence ID" value="MBO1511393.1"/>
    <property type="molecule type" value="Genomic_DNA"/>
</dbReference>
<gene>
    <name evidence="7" type="ORF">I7822_06895</name>
</gene>
<keyword evidence="8" id="KW-1185">Reference proteome</keyword>
<organism evidence="7 8">
    <name type="scientific">Metabacillus bambusae</name>
    <dbReference type="NCBI Taxonomy" id="2795218"/>
    <lineage>
        <taxon>Bacteria</taxon>
        <taxon>Bacillati</taxon>
        <taxon>Bacillota</taxon>
        <taxon>Bacilli</taxon>
        <taxon>Bacillales</taxon>
        <taxon>Bacillaceae</taxon>
        <taxon>Metabacillus</taxon>
    </lineage>
</organism>
<name>A0ABS3MZK2_9BACI</name>
<evidence type="ECO:0000256" key="5">
    <source>
        <dbReference type="SAM" id="SignalP"/>
    </source>
</evidence>
<dbReference type="PANTHER" id="PTHR30532:SF21">
    <property type="entry name" value="SIDEROPHORE-BINDING LIPOPROTEIN YFIY-RELATED"/>
    <property type="match status" value="1"/>
</dbReference>
<evidence type="ECO:0000256" key="3">
    <source>
        <dbReference type="ARBA" id="ARBA00022448"/>
    </source>
</evidence>
<dbReference type="RefSeq" id="WP_207976380.1">
    <property type="nucleotide sequence ID" value="NZ_JAGDEL010000004.1"/>
</dbReference>